<dbReference type="GO" id="GO:0005980">
    <property type="term" value="P:glycogen catabolic process"/>
    <property type="evidence" value="ECO:0007669"/>
    <property type="project" value="InterPro"/>
</dbReference>
<dbReference type="RefSeq" id="XP_031853919.1">
    <property type="nucleotide sequence ID" value="XM_031998028.1"/>
</dbReference>
<evidence type="ECO:0000256" key="2">
    <source>
        <dbReference type="ARBA" id="ARBA00000927"/>
    </source>
</evidence>
<dbReference type="InterPro" id="IPR029436">
    <property type="entry name" value="AGL_euk_N"/>
</dbReference>
<dbReference type="GO" id="GO:0005978">
    <property type="term" value="P:glycogen biosynthetic process"/>
    <property type="evidence" value="ECO:0007669"/>
    <property type="project" value="UniProtKB-KW"/>
</dbReference>
<proteinExistence type="inferred from homology"/>
<evidence type="ECO:0000256" key="11">
    <source>
        <dbReference type="ARBA" id="ARBA00022801"/>
    </source>
</evidence>
<keyword evidence="11" id="KW-0378">Hydrolase</keyword>
<dbReference type="EC" id="2.4.1.25" evidence="5"/>
<dbReference type="InterPro" id="IPR010401">
    <property type="entry name" value="AGL/Gdb1"/>
</dbReference>
<keyword evidence="8" id="KW-0963">Cytoplasm</keyword>
<protein>
    <recommendedName>
        <fullName evidence="7">Glycogen debranching enzyme</fullName>
        <ecNumber evidence="5">2.4.1.25</ecNumber>
        <ecNumber evidence="6">3.2.1.33</ecNumber>
    </recommendedName>
    <alternativeName>
        <fullName evidence="16">Glycogen debrancher</fullName>
    </alternativeName>
</protein>
<evidence type="ECO:0000256" key="6">
    <source>
        <dbReference type="ARBA" id="ARBA00012778"/>
    </source>
</evidence>
<evidence type="ECO:0000259" key="19">
    <source>
        <dbReference type="Pfam" id="PF14699"/>
    </source>
</evidence>
<dbReference type="InterPro" id="IPR008928">
    <property type="entry name" value="6-hairpin_glycosidase_sf"/>
</dbReference>
<dbReference type="NCBIfam" id="TIGR01531">
    <property type="entry name" value="glyc_debranch"/>
    <property type="match status" value="1"/>
</dbReference>
<evidence type="ECO:0000313" key="22">
    <source>
        <dbReference type="EMBL" id="VVT52079.1"/>
    </source>
</evidence>
<comment type="similarity">
    <text evidence="15">Belongs to the glycogen debranching enzyme family.</text>
</comment>
<sequence>MQIHTLPLSELGEPLPAGKGQFIKLPNPNDEPYILRLVIFSASDIINQGVLHCNVPPPGEQFVRSKFYQYPINASFSKETHLDILVSHSGAYSFFFTYVPVKDPYFSSIDLESDEVSTDVSILETETNNLTVSDKDLESLEISSNNLKTPSTSPLNRSPYASSTYLPNLAKDDSEREDSQDVESISPSEYMEEVDIRRVQDRSCTKKFYFIVSAGLFLDGKPLSLNSLNIESVISKWMGDFSTWKEKFSYIKSKGYNMVHFTPLNVRGSSNSPYSIYDQLSFDKEAFSNGESDVSNMVSYMEHDLHLLSLTDVVYNHTAHNSEWLRYHPDAGYSIKTAPHLKPALELDNALLEFSADLSALGYPTYLNNLEDLSQIMNGIKDRVINNLKLWEYYTIDVATLSEKIIAYWERIAKEPDCISRIEIPDHSKDDLKSTAHFFASHTGVNLNVFGEGRYNRSIEIESFVHILASFLSETDFQSLDVVKKTTLSILNEINLPFYQDYDNDAAIILTQLYNRIKYTRVDSHGPKLGEITTTNPVIETYFTKVKTFPNGEIVSLVNNGWIWNGNPLIDFASNQSRAYLRREVIIWGDCVKLRYGNHPSDSPYVWERMTKYTQLMAKYFHGFRIDNAHSTPLHVGEYMLDKARIVRPDLYVVAELFTGSEEMDKIFVERLGITSLIREAMQAWSVEELSRLVHRHGGRPIGSFSKQPFVTFETFDESSDPNIASHLVQASNIHALFMDCTHDNETPAQKRTVEDTLPNAALVAMCACAVGSVMGYDECYPNLLEIVTEKRLYTFGNGISKIKKLLYDVHSEMGQTNSEEMHVHHEGQYITVHRVNPRTGDGWFLITRTEFSKEGYQQLNDVSLRGTLAENVICCHLKQTGPYQASDKQLNGIPTELVELTSPSIFYDEDTKTTTISLKDHFPQGSIALIKTSISTIDDDLDSFVRSGAEEAVAELDFLDLNVVMYRCDGEERDYSSGKDGVYNIPNYGTLVYAGLVGWIGPLQEMVNDNNLAHTICEHLREGQWALDYTVNRLNKYLDNFPKIQPYIDWLTSRFDAIRPLPSFMIPRYFALIIVNAYLACKKHALSLMSPQIQNGTLFLQRLALTSIQMVGKVKSTSLFPFEISGCMAAGLPHFSHDYMRCWGRDVFISLRGLLLSTGRFEEAKEHILAFGATLKHGLIPNLLDAGRNPRYNARDATWFFAQIIQEYIKKVPQGHKILDEKVKRRFPLNDDYVPVNDPRAFQDESSIRDILYEILSRHAKSVTFREANAGPNLDSQMRDEGFNQHIFVDWENGFVFGGNPWNCGTWMDKMGESSKAGNQGYPGTPRDGAAIEIIGLLKSTLRFVIELNEKGLFPYESVMNQHNVEVTFKSWSDKIQENFERCFFIPSSPEDDSEYDVDPHIIHRRGIYKDLYKSSSSYEDYQLRPNFSIAMVVAPELFDNDHAITAISIADRTIRGPVGMATLDPADLNYRPFYNNSEDSTDFSTAKGRNYHQGPEWIWNTGFFLRAFLYFDMMRKRGSEAGNLETFQQLSRRMIGHRQWIRTSHWAGLTELTNKDGEFCADSSPTQAWSSATLIDLFEDSKGYGENGL</sequence>
<keyword evidence="23" id="KW-1185">Reference proteome</keyword>
<keyword evidence="9" id="KW-0328">Glycosyltransferase</keyword>
<evidence type="ECO:0000256" key="5">
    <source>
        <dbReference type="ARBA" id="ARBA00012560"/>
    </source>
</evidence>
<keyword evidence="13" id="KW-0511">Multifunctional enzyme</keyword>
<dbReference type="SUPFAM" id="SSF51445">
    <property type="entry name" value="(Trans)glycosidases"/>
    <property type="match status" value="1"/>
</dbReference>
<dbReference type="EC" id="3.2.1.33" evidence="6"/>
<feature type="domain" description="Glycogen debranching enzyme glucanotransferase" evidence="20">
    <location>
        <begin position="222"/>
        <end position="652"/>
    </location>
</feature>
<evidence type="ECO:0000259" key="18">
    <source>
        <dbReference type="Pfam" id="PF06202"/>
    </source>
</evidence>
<evidence type="ECO:0000313" key="23">
    <source>
        <dbReference type="Proteomes" id="UP000398389"/>
    </source>
</evidence>
<dbReference type="InterPro" id="IPR012341">
    <property type="entry name" value="6hp_glycosidase-like_sf"/>
</dbReference>
<comment type="subcellular location">
    <subcellularLocation>
        <location evidence="4">Cytoplasm</location>
    </subcellularLocation>
</comment>
<evidence type="ECO:0000256" key="1">
    <source>
        <dbReference type="ARBA" id="ARBA00000439"/>
    </source>
</evidence>
<dbReference type="SUPFAM" id="SSF48208">
    <property type="entry name" value="Six-hairpin glycosidases"/>
    <property type="match status" value="1"/>
</dbReference>
<accession>A0A5E8BNJ3</accession>
<feature type="compositionally biased region" description="Basic and acidic residues" evidence="17">
    <location>
        <begin position="170"/>
        <end position="179"/>
    </location>
</feature>
<dbReference type="FunFam" id="3.20.20.80:FF:000070">
    <property type="entry name" value="GDB1p Glycogen debranching enzyme"/>
    <property type="match status" value="1"/>
</dbReference>
<dbReference type="GO" id="GO:0005737">
    <property type="term" value="C:cytoplasm"/>
    <property type="evidence" value="ECO:0007669"/>
    <property type="project" value="UniProtKB-SubCell"/>
</dbReference>
<evidence type="ECO:0000256" key="12">
    <source>
        <dbReference type="ARBA" id="ARBA00023056"/>
    </source>
</evidence>
<organism evidence="22 23">
    <name type="scientific">Magnusiomyces paraingens</name>
    <dbReference type="NCBI Taxonomy" id="2606893"/>
    <lineage>
        <taxon>Eukaryota</taxon>
        <taxon>Fungi</taxon>
        <taxon>Dikarya</taxon>
        <taxon>Ascomycota</taxon>
        <taxon>Saccharomycotina</taxon>
        <taxon>Dipodascomycetes</taxon>
        <taxon>Dipodascales</taxon>
        <taxon>Dipodascaceae</taxon>
        <taxon>Magnusiomyces</taxon>
    </lineage>
</organism>
<dbReference type="Pfam" id="PF14702">
    <property type="entry name" value="hGDE_central"/>
    <property type="match status" value="1"/>
</dbReference>
<dbReference type="CDD" id="cd11327">
    <property type="entry name" value="AmyAc_Glg_debranch_2"/>
    <property type="match status" value="1"/>
</dbReference>
<dbReference type="GO" id="GO:0004135">
    <property type="term" value="F:amylo-alpha-1,6-glucosidase activity"/>
    <property type="evidence" value="ECO:0007669"/>
    <property type="project" value="UniProtKB-EC"/>
</dbReference>
<comment type="catalytic activity">
    <reaction evidence="1">
        <text>Transfers a segment of a (1-&gt;4)-alpha-D-glucan to a new position in an acceptor, which may be glucose or a (1-&gt;4)-alpha-D-glucan.</text>
        <dbReference type="EC" id="2.4.1.25"/>
    </reaction>
</comment>
<evidence type="ECO:0000256" key="14">
    <source>
        <dbReference type="ARBA" id="ARBA00023295"/>
    </source>
</evidence>
<dbReference type="GeneID" id="43582128"/>
<evidence type="ECO:0000256" key="8">
    <source>
        <dbReference type="ARBA" id="ARBA00022490"/>
    </source>
</evidence>
<dbReference type="PANTHER" id="PTHR10569">
    <property type="entry name" value="GLYCOGEN DEBRANCHING ENZYME"/>
    <property type="match status" value="1"/>
</dbReference>
<dbReference type="PANTHER" id="PTHR10569:SF2">
    <property type="entry name" value="GLYCOGEN DEBRANCHING ENZYME"/>
    <property type="match status" value="1"/>
</dbReference>
<keyword evidence="14" id="KW-0326">Glycosidase</keyword>
<evidence type="ECO:0000256" key="9">
    <source>
        <dbReference type="ARBA" id="ARBA00022676"/>
    </source>
</evidence>
<keyword evidence="12" id="KW-0320">Glycogen biosynthesis</keyword>
<reference evidence="22 23" key="1">
    <citation type="submission" date="2019-09" db="EMBL/GenBank/DDBJ databases">
        <authorList>
            <person name="Brejova B."/>
        </authorList>
    </citation>
    <scope>NUCLEOTIDE SEQUENCE [LARGE SCALE GENOMIC DNA]</scope>
</reference>
<dbReference type="EMBL" id="CABVLU010000002">
    <property type="protein sequence ID" value="VVT52079.1"/>
    <property type="molecule type" value="Genomic_DNA"/>
</dbReference>
<comment type="function">
    <text evidence="3">Multifunctional enzyme acting as 1,4-alpha-D-glucan:1,4-alpha-D-glucan 4-alpha-D-glycosyltransferase and amylo-1,6-glucosidase in glycogen degradation.</text>
</comment>
<evidence type="ECO:0000259" key="21">
    <source>
        <dbReference type="Pfam" id="PF14702"/>
    </source>
</evidence>
<dbReference type="Gene3D" id="3.20.20.80">
    <property type="entry name" value="Glycosidases"/>
    <property type="match status" value="2"/>
</dbReference>
<dbReference type="InterPro" id="IPR006421">
    <property type="entry name" value="Glycogen_debranch_met"/>
</dbReference>
<evidence type="ECO:0000256" key="4">
    <source>
        <dbReference type="ARBA" id="ARBA00004496"/>
    </source>
</evidence>
<feature type="domain" description="Glycogen debranching enzyme central" evidence="21">
    <location>
        <begin position="799"/>
        <end position="1035"/>
    </location>
</feature>
<dbReference type="InterPro" id="IPR032790">
    <property type="entry name" value="GDE_C"/>
</dbReference>
<evidence type="ECO:0000256" key="10">
    <source>
        <dbReference type="ARBA" id="ARBA00022679"/>
    </source>
</evidence>
<dbReference type="Pfam" id="PF14699">
    <property type="entry name" value="hGDE_N"/>
    <property type="match status" value="1"/>
</dbReference>
<gene>
    <name evidence="22" type="ORF">SAPINGB_P003310</name>
</gene>
<evidence type="ECO:0000256" key="15">
    <source>
        <dbReference type="ARBA" id="ARBA00025780"/>
    </source>
</evidence>
<name>A0A5E8BNJ3_9ASCO</name>
<evidence type="ECO:0000259" key="20">
    <source>
        <dbReference type="Pfam" id="PF14701"/>
    </source>
</evidence>
<dbReference type="Pfam" id="PF14701">
    <property type="entry name" value="hDGE_amylase"/>
    <property type="match status" value="1"/>
</dbReference>
<dbReference type="InterPro" id="IPR032792">
    <property type="entry name" value="AGL_glucanoTrfase"/>
</dbReference>
<dbReference type="FunFam" id="1.50.10.10:FF:000039">
    <property type="entry name" value="Glycogen debranching enzyme Gdb1, putative"/>
    <property type="match status" value="1"/>
</dbReference>
<feature type="domain" description="Glycogen debranching enzyme C-terminal" evidence="18">
    <location>
        <begin position="1108"/>
        <end position="1577"/>
    </location>
</feature>
<dbReference type="OrthoDB" id="10248904at2759"/>
<dbReference type="Proteomes" id="UP000398389">
    <property type="component" value="Unassembled WGS sequence"/>
</dbReference>
<dbReference type="InterPro" id="IPR017853">
    <property type="entry name" value="GH"/>
</dbReference>
<evidence type="ECO:0000256" key="13">
    <source>
        <dbReference type="ARBA" id="ARBA00023268"/>
    </source>
</evidence>
<comment type="catalytic activity">
    <reaction evidence="2">
        <text>Hydrolysis of (1-&gt;6)-alpha-D-glucosidic branch linkages in glycogen phosphorylase limit dextrin.</text>
        <dbReference type="EC" id="3.2.1.33"/>
    </reaction>
</comment>
<evidence type="ECO:0000256" key="17">
    <source>
        <dbReference type="SAM" id="MobiDB-lite"/>
    </source>
</evidence>
<keyword evidence="10" id="KW-0808">Transferase</keyword>
<dbReference type="InterPro" id="IPR032788">
    <property type="entry name" value="AGL_central"/>
</dbReference>
<dbReference type="GO" id="GO:0004134">
    <property type="term" value="F:4-alpha-glucanotransferase activity"/>
    <property type="evidence" value="ECO:0007669"/>
    <property type="project" value="UniProtKB-EC"/>
</dbReference>
<dbReference type="Gene3D" id="1.50.10.10">
    <property type="match status" value="1"/>
</dbReference>
<evidence type="ECO:0000256" key="16">
    <source>
        <dbReference type="ARBA" id="ARBA00031477"/>
    </source>
</evidence>
<feature type="domain" description="Eukaryotic glycogen debranching enzyme N-terminal" evidence="19">
    <location>
        <begin position="35"/>
        <end position="101"/>
    </location>
</feature>
<dbReference type="Pfam" id="PF06202">
    <property type="entry name" value="GDE_C"/>
    <property type="match status" value="1"/>
</dbReference>
<feature type="region of interest" description="Disordered" evidence="17">
    <location>
        <begin position="166"/>
        <end position="187"/>
    </location>
</feature>
<evidence type="ECO:0000256" key="3">
    <source>
        <dbReference type="ARBA" id="ARBA00003530"/>
    </source>
</evidence>
<evidence type="ECO:0000256" key="7">
    <source>
        <dbReference type="ARBA" id="ARBA00020723"/>
    </source>
</evidence>
<dbReference type="FunFam" id="3.20.20.80:FF:000242">
    <property type="entry name" value="Glycogen debranching enzyme Gdb1, putative"/>
    <property type="match status" value="1"/>
</dbReference>